<evidence type="ECO:0000313" key="2">
    <source>
        <dbReference type="Proteomes" id="UP001627154"/>
    </source>
</evidence>
<dbReference type="AlphaFoldDB" id="A0ABD2W9S8"/>
<proteinExistence type="predicted"/>
<sequence length="147" mass="17406">MRVTSGRPQVPYDATYVKAGVLPLVLLADERARIYQRRSEDVKEEERRETLRRWQGRWDQVQKGRWTHRLIPNIAEWVERGHREVNYHLTQLLSRHGYFKSHSQRYDITTLSALCPACPTTIESMCSSTVRDFTKRGRDFNKSSKKK</sequence>
<comment type="caution">
    <text evidence="1">The sequence shown here is derived from an EMBL/GenBank/DDBJ whole genome shotgun (WGS) entry which is preliminary data.</text>
</comment>
<name>A0ABD2W9S8_9HYME</name>
<accession>A0ABD2W9S8</accession>
<evidence type="ECO:0000313" key="1">
    <source>
        <dbReference type="EMBL" id="KAL3389673.1"/>
    </source>
</evidence>
<protein>
    <recommendedName>
        <fullName evidence="3">Integrase zinc-binding domain-containing protein</fullName>
    </recommendedName>
</protein>
<reference evidence="1 2" key="1">
    <citation type="journal article" date="2024" name="bioRxiv">
        <title>A reference genome for Trichogramma kaykai: A tiny desert-dwelling parasitoid wasp with competing sex-ratio distorters.</title>
        <authorList>
            <person name="Culotta J."/>
            <person name="Lindsey A.R."/>
        </authorList>
    </citation>
    <scope>NUCLEOTIDE SEQUENCE [LARGE SCALE GENOMIC DNA]</scope>
    <source>
        <strain evidence="1 2">KSX58</strain>
    </source>
</reference>
<dbReference type="Proteomes" id="UP001627154">
    <property type="component" value="Unassembled WGS sequence"/>
</dbReference>
<dbReference type="EMBL" id="JBJJXI010000122">
    <property type="protein sequence ID" value="KAL3389673.1"/>
    <property type="molecule type" value="Genomic_DNA"/>
</dbReference>
<gene>
    <name evidence="1" type="ORF">TKK_015045</name>
</gene>
<organism evidence="1 2">
    <name type="scientific">Trichogramma kaykai</name>
    <dbReference type="NCBI Taxonomy" id="54128"/>
    <lineage>
        <taxon>Eukaryota</taxon>
        <taxon>Metazoa</taxon>
        <taxon>Ecdysozoa</taxon>
        <taxon>Arthropoda</taxon>
        <taxon>Hexapoda</taxon>
        <taxon>Insecta</taxon>
        <taxon>Pterygota</taxon>
        <taxon>Neoptera</taxon>
        <taxon>Endopterygota</taxon>
        <taxon>Hymenoptera</taxon>
        <taxon>Apocrita</taxon>
        <taxon>Proctotrupomorpha</taxon>
        <taxon>Chalcidoidea</taxon>
        <taxon>Trichogrammatidae</taxon>
        <taxon>Trichogramma</taxon>
    </lineage>
</organism>
<evidence type="ECO:0008006" key="3">
    <source>
        <dbReference type="Google" id="ProtNLM"/>
    </source>
</evidence>
<keyword evidence="2" id="KW-1185">Reference proteome</keyword>